<dbReference type="InterPro" id="IPR012132">
    <property type="entry name" value="GMC_OxRdtase"/>
</dbReference>
<dbReference type="InterPro" id="IPR007867">
    <property type="entry name" value="GMC_OxRtase_C"/>
</dbReference>
<feature type="signal peptide" evidence="4">
    <location>
        <begin position="1"/>
        <end position="16"/>
    </location>
</feature>
<dbReference type="AlphaFoldDB" id="A0A9P0APP3"/>
<comment type="similarity">
    <text evidence="1">Belongs to the GMC oxidoreductase family.</text>
</comment>
<keyword evidence="3" id="KW-0285">Flavoprotein</keyword>
<reference evidence="6" key="1">
    <citation type="submission" date="2021-12" db="EMBL/GenBank/DDBJ databases">
        <authorList>
            <person name="King R."/>
        </authorList>
    </citation>
    <scope>NUCLEOTIDE SEQUENCE</scope>
</reference>
<evidence type="ECO:0000259" key="5">
    <source>
        <dbReference type="PROSITE" id="PS00624"/>
    </source>
</evidence>
<evidence type="ECO:0000256" key="3">
    <source>
        <dbReference type="PIRSR" id="PIRSR000137-2"/>
    </source>
</evidence>
<evidence type="ECO:0000313" key="6">
    <source>
        <dbReference type="EMBL" id="CAH0546691.1"/>
    </source>
</evidence>
<dbReference type="Gene3D" id="3.30.560.10">
    <property type="entry name" value="Glucose Oxidase, domain 3"/>
    <property type="match status" value="1"/>
</dbReference>
<keyword evidence="4" id="KW-0732">Signal</keyword>
<comment type="cofactor">
    <cofactor evidence="3">
        <name>FAD</name>
        <dbReference type="ChEBI" id="CHEBI:57692"/>
    </cofactor>
</comment>
<sequence>MIRIFVICYGIYVVHCVSDEEVKQFTTYLDEKMTKAQNGELRNDSSHFKPLKDKPTIDFGCYDFIIIGAGATGTILANRLSEEKDFKVLLLEAGGYPNNYTDIPFVIDMSRFTKFNWGYKTVSQKYSCLGMVNEQCIIPRGQGVGGTTLINGQMYVRGHPHDFDKWESLGNPGWSYKDVLPIFKKTEAMHQNNPQTEVDWPYHNTSGPMYVEYYPTTDPQLNAWYKAQASSGYKFADPNSPEQIGFGPKPGCIRNGKKVDDGTAFILPILSRKNLKVQTNSLVTKILFKKDKKGQLTATGVNFSYNRSKYVAWATKEVIVSGGSINTPQILMLSGIGPKEHLREKSILVLKDLPVGKTLREHPAFFGLLFSSNYTEPIKPFDEYVREYLNGYGPLTVPAELKGMSFYQTKFESVQNYPDLEIIYGAGNCTNAFIKKAYNLKDETYEAFYAPLDPPRCFIVVPTALHVKSVGSVKLKTNNPYDFPLIDPNHLSDKENIDAKTIYEGIKMTLNWVKNMQVVNATLGIKELPACKQHEFLSEKYWYCVIAQMTSNLYHPVGTCPMGPNPKKYVVNHELKVHGVHRLRVADASVFPLTLSGHPNAPCVMIGEKLAIHLKKQYL</sequence>
<dbReference type="Pfam" id="PF05199">
    <property type="entry name" value="GMC_oxred_C"/>
    <property type="match status" value="1"/>
</dbReference>
<gene>
    <name evidence="6" type="ORF">MELIAE_LOCUS799</name>
</gene>
<evidence type="ECO:0000256" key="1">
    <source>
        <dbReference type="ARBA" id="ARBA00010790"/>
    </source>
</evidence>
<dbReference type="PIRSF" id="PIRSF000137">
    <property type="entry name" value="Alcohol_oxidase"/>
    <property type="match status" value="1"/>
</dbReference>
<dbReference type="Pfam" id="PF00732">
    <property type="entry name" value="GMC_oxred_N"/>
    <property type="match status" value="1"/>
</dbReference>
<proteinExistence type="inferred from homology"/>
<protein>
    <recommendedName>
        <fullName evidence="5">Glucose-methanol-choline oxidoreductase N-terminal domain-containing protein</fullName>
    </recommendedName>
</protein>
<dbReference type="PANTHER" id="PTHR11552:SF158">
    <property type="entry name" value="GH23626P-RELATED"/>
    <property type="match status" value="1"/>
</dbReference>
<keyword evidence="7" id="KW-1185">Reference proteome</keyword>
<dbReference type="PROSITE" id="PS00624">
    <property type="entry name" value="GMC_OXRED_2"/>
    <property type="match status" value="1"/>
</dbReference>
<dbReference type="OrthoDB" id="269227at2759"/>
<dbReference type="EMBL" id="OV121132">
    <property type="protein sequence ID" value="CAH0546691.1"/>
    <property type="molecule type" value="Genomic_DNA"/>
</dbReference>
<dbReference type="GO" id="GO:0050660">
    <property type="term" value="F:flavin adenine dinucleotide binding"/>
    <property type="evidence" value="ECO:0007669"/>
    <property type="project" value="InterPro"/>
</dbReference>
<dbReference type="Proteomes" id="UP001154078">
    <property type="component" value="Chromosome 1"/>
</dbReference>
<dbReference type="SUPFAM" id="SSF51905">
    <property type="entry name" value="FAD/NAD(P)-binding domain"/>
    <property type="match status" value="1"/>
</dbReference>
<accession>A0A9P0APP3</accession>
<dbReference type="SUPFAM" id="SSF54373">
    <property type="entry name" value="FAD-linked reductases, C-terminal domain"/>
    <property type="match status" value="1"/>
</dbReference>
<evidence type="ECO:0000256" key="4">
    <source>
        <dbReference type="SAM" id="SignalP"/>
    </source>
</evidence>
<feature type="active site" description="Proton donor" evidence="2">
    <location>
        <position position="555"/>
    </location>
</feature>
<organism evidence="6 7">
    <name type="scientific">Brassicogethes aeneus</name>
    <name type="common">Rape pollen beetle</name>
    <name type="synonym">Meligethes aeneus</name>
    <dbReference type="NCBI Taxonomy" id="1431903"/>
    <lineage>
        <taxon>Eukaryota</taxon>
        <taxon>Metazoa</taxon>
        <taxon>Ecdysozoa</taxon>
        <taxon>Arthropoda</taxon>
        <taxon>Hexapoda</taxon>
        <taxon>Insecta</taxon>
        <taxon>Pterygota</taxon>
        <taxon>Neoptera</taxon>
        <taxon>Endopterygota</taxon>
        <taxon>Coleoptera</taxon>
        <taxon>Polyphaga</taxon>
        <taxon>Cucujiformia</taxon>
        <taxon>Nitidulidae</taxon>
        <taxon>Meligethinae</taxon>
        <taxon>Brassicogethes</taxon>
    </lineage>
</organism>
<dbReference type="InterPro" id="IPR036188">
    <property type="entry name" value="FAD/NAD-bd_sf"/>
</dbReference>
<feature type="binding site" evidence="3">
    <location>
        <position position="283"/>
    </location>
    <ligand>
        <name>FAD</name>
        <dbReference type="ChEBI" id="CHEBI:57692"/>
    </ligand>
</feature>
<dbReference type="Gene3D" id="3.50.50.60">
    <property type="entry name" value="FAD/NAD(P)-binding domain"/>
    <property type="match status" value="1"/>
</dbReference>
<dbReference type="InterPro" id="IPR000172">
    <property type="entry name" value="GMC_OxRdtase_N"/>
</dbReference>
<feature type="binding site" evidence="3">
    <location>
        <position position="147"/>
    </location>
    <ligand>
        <name>FAD</name>
        <dbReference type="ChEBI" id="CHEBI:57692"/>
    </ligand>
</feature>
<feature type="active site" description="Proton acceptor" evidence="2">
    <location>
        <position position="598"/>
    </location>
</feature>
<feature type="chain" id="PRO_5040206396" description="Glucose-methanol-choline oxidoreductase N-terminal domain-containing protein" evidence="4">
    <location>
        <begin position="17"/>
        <end position="619"/>
    </location>
</feature>
<dbReference type="PANTHER" id="PTHR11552">
    <property type="entry name" value="GLUCOSE-METHANOL-CHOLINE GMC OXIDOREDUCTASE"/>
    <property type="match status" value="1"/>
</dbReference>
<keyword evidence="3" id="KW-0274">FAD</keyword>
<feature type="domain" description="Glucose-methanol-choline oxidoreductase N-terminal" evidence="5">
    <location>
        <begin position="323"/>
        <end position="337"/>
    </location>
</feature>
<name>A0A9P0APP3_BRAAE</name>
<evidence type="ECO:0000313" key="7">
    <source>
        <dbReference type="Proteomes" id="UP001154078"/>
    </source>
</evidence>
<dbReference type="GO" id="GO:0016614">
    <property type="term" value="F:oxidoreductase activity, acting on CH-OH group of donors"/>
    <property type="evidence" value="ECO:0007669"/>
    <property type="project" value="InterPro"/>
</dbReference>
<evidence type="ECO:0000256" key="2">
    <source>
        <dbReference type="PIRSR" id="PIRSR000137-1"/>
    </source>
</evidence>